<dbReference type="PROSITE" id="PS51278">
    <property type="entry name" value="GATASE_TYPE_2"/>
    <property type="match status" value="1"/>
</dbReference>
<proteinExistence type="inferred from homology"/>
<reference evidence="13" key="1">
    <citation type="journal article" date="2020" name="mSystems">
        <title>Genome- and Community-Level Interaction Insights into Carbon Utilization and Element Cycling Functions of Hydrothermarchaeota in Hydrothermal Sediment.</title>
        <authorList>
            <person name="Zhou Z."/>
            <person name="Liu Y."/>
            <person name="Xu W."/>
            <person name="Pan J."/>
            <person name="Luo Z.H."/>
            <person name="Li M."/>
        </authorList>
    </citation>
    <scope>NUCLEOTIDE SEQUENCE [LARGE SCALE GENOMIC DNA]</scope>
    <source>
        <strain evidence="13">HyVt-460</strain>
    </source>
</reference>
<dbReference type="GO" id="GO:0051539">
    <property type="term" value="F:4 iron, 4 sulfur cluster binding"/>
    <property type="evidence" value="ECO:0007669"/>
    <property type="project" value="UniProtKB-KW"/>
</dbReference>
<dbReference type="CDD" id="cd06223">
    <property type="entry name" value="PRTases_typeI"/>
    <property type="match status" value="1"/>
</dbReference>
<keyword evidence="6 7" id="KW-0315">Glutamine amidotransferase</keyword>
<gene>
    <name evidence="7" type="primary">purF</name>
    <name evidence="13" type="ORF">ENJ15_07680</name>
</gene>
<organism evidence="13">
    <name type="scientific">Caldithrix abyssi</name>
    <dbReference type="NCBI Taxonomy" id="187145"/>
    <lineage>
        <taxon>Bacteria</taxon>
        <taxon>Pseudomonadati</taxon>
        <taxon>Calditrichota</taxon>
        <taxon>Calditrichia</taxon>
        <taxon>Calditrichales</taxon>
        <taxon>Calditrichaceae</taxon>
        <taxon>Caldithrix</taxon>
    </lineage>
</organism>
<feature type="binding site" evidence="7 11">
    <location>
        <position position="447"/>
    </location>
    <ligand>
        <name>[4Fe-4S] cluster</name>
        <dbReference type="ChEBI" id="CHEBI:49883"/>
    </ligand>
</feature>
<dbReference type="SUPFAM" id="SSF53271">
    <property type="entry name" value="PRTase-like"/>
    <property type="match status" value="1"/>
</dbReference>
<evidence type="ECO:0000256" key="11">
    <source>
        <dbReference type="PIRSR" id="PIRSR000485-3"/>
    </source>
</evidence>
<keyword evidence="4 7" id="KW-0808">Transferase</keyword>
<protein>
    <recommendedName>
        <fullName evidence="7">Amidophosphoribosyltransferase</fullName>
        <shortName evidence="7">ATase</shortName>
        <ecNumber evidence="7">2.4.2.14</ecNumber>
    </recommendedName>
    <alternativeName>
        <fullName evidence="7">Glutamine phosphoribosylpyrophosphate amidotransferase</fullName>
        <shortName evidence="7">GPATase</shortName>
    </alternativeName>
</protein>
<dbReference type="EMBL" id="DRLI01000294">
    <property type="protein sequence ID" value="HHM02881.1"/>
    <property type="molecule type" value="Genomic_DNA"/>
</dbReference>
<evidence type="ECO:0000256" key="5">
    <source>
        <dbReference type="ARBA" id="ARBA00022755"/>
    </source>
</evidence>
<dbReference type="HAMAP" id="MF_01931">
    <property type="entry name" value="PurF"/>
    <property type="match status" value="1"/>
</dbReference>
<comment type="similarity">
    <text evidence="2 7 8">In the C-terminal section; belongs to the purine/pyrimidine phosphoribosyltransferase family.</text>
</comment>
<sequence length="462" mass="51348">MDSFLDRPTEFCGIVGIYGDENASFSSYLSLHALQHRGQESAGIAVSDGLMVRKRLGMGLVSDVFSEQDLQKLKGHIAIGHNRYSTTGASAELNIQPIVVRYKDGELGIGHNGNLTNSQTLRKKLEARGSIFQTTSDSEVILHLVAKSLEESLIDSIKDAVRQIEGAFSLVFLTRDKLIVVRDPYGFRPLALGKMGDSYVVASETTAFDLLGAEYVRDVEKGEMIVFDEQGMHVYHPFPKCDAAHCVFEFVYFSRPDSRIFGEYVDKTRRKLGKNLALENDVEADIVISVPDSSNTTALGYAARSNLKYEIGLIRNHYIGRTFIKPTQKTRASSVKLKFNTVGGVLKDRRVVIVDDSIVRGTTLKKLVQTIRDAGAREVHLRISSPPIKNPCFYGMNFPTHEELIANQRSVDEICEYLGADSLKYLSIKGMLDSMPSDKGQSYCTACFSGNYPLKVKDLEEK</sequence>
<dbReference type="InterPro" id="IPR035584">
    <property type="entry name" value="PurF_N"/>
</dbReference>
<dbReference type="CDD" id="cd00715">
    <property type="entry name" value="GPATase_N"/>
    <property type="match status" value="1"/>
</dbReference>
<keyword evidence="7" id="KW-0004">4Fe-4S</keyword>
<comment type="cofactor">
    <cofactor evidence="7 10">
        <name>Mg(2+)</name>
        <dbReference type="ChEBI" id="CHEBI:18420"/>
    </cofactor>
    <text evidence="7 10">Binds 1 Mg(2+) ion per subunit.</text>
</comment>
<dbReference type="GO" id="GO:0009113">
    <property type="term" value="P:purine nucleobase biosynthetic process"/>
    <property type="evidence" value="ECO:0007669"/>
    <property type="project" value="UniProtKB-UniRule"/>
</dbReference>
<feature type="binding site" evidence="7 10">
    <location>
        <position position="356"/>
    </location>
    <ligand>
        <name>Mg(2+)</name>
        <dbReference type="ChEBI" id="CHEBI:18420"/>
    </ligand>
</feature>
<dbReference type="NCBIfam" id="TIGR01134">
    <property type="entry name" value="purF"/>
    <property type="match status" value="1"/>
</dbReference>
<dbReference type="AlphaFoldDB" id="A0A7V5RQR5"/>
<evidence type="ECO:0000259" key="12">
    <source>
        <dbReference type="PROSITE" id="PS51278"/>
    </source>
</evidence>
<keyword evidence="7 11" id="KW-0411">Iron-sulfur</keyword>
<feature type="binding site" evidence="7 11">
    <location>
        <position position="392"/>
    </location>
    <ligand>
        <name>[4Fe-4S] cluster</name>
        <dbReference type="ChEBI" id="CHEBI:49883"/>
    </ligand>
</feature>
<keyword evidence="7 10" id="KW-0460">Magnesium</keyword>
<keyword evidence="3 7" id="KW-0328">Glycosyltransferase</keyword>
<evidence type="ECO:0000256" key="8">
    <source>
        <dbReference type="PIRNR" id="PIRNR000485"/>
    </source>
</evidence>
<dbReference type="Pfam" id="PF13537">
    <property type="entry name" value="GATase_7"/>
    <property type="match status" value="1"/>
</dbReference>
<evidence type="ECO:0000256" key="7">
    <source>
        <dbReference type="HAMAP-Rule" id="MF_01931"/>
    </source>
</evidence>
<keyword evidence="7 10" id="KW-0479">Metal-binding</keyword>
<feature type="domain" description="Glutamine amidotransferase type-2" evidence="12">
    <location>
        <begin position="12"/>
        <end position="230"/>
    </location>
</feature>
<feature type="binding site" evidence="7 10">
    <location>
        <position position="355"/>
    </location>
    <ligand>
        <name>Mg(2+)</name>
        <dbReference type="ChEBI" id="CHEBI:18420"/>
    </ligand>
</feature>
<dbReference type="InterPro" id="IPR029057">
    <property type="entry name" value="PRTase-like"/>
</dbReference>
<feature type="binding site" evidence="7 11">
    <location>
        <position position="444"/>
    </location>
    <ligand>
        <name>[4Fe-4S] cluster</name>
        <dbReference type="ChEBI" id="CHEBI:49883"/>
    </ligand>
</feature>
<dbReference type="InterPro" id="IPR000836">
    <property type="entry name" value="PRTase_dom"/>
</dbReference>
<dbReference type="PIRSF" id="PIRSF000485">
    <property type="entry name" value="Amd_phspho_trans"/>
    <property type="match status" value="1"/>
</dbReference>
<dbReference type="GO" id="GO:0004044">
    <property type="term" value="F:amidophosphoribosyltransferase activity"/>
    <property type="evidence" value="ECO:0007669"/>
    <property type="project" value="UniProtKB-UniRule"/>
</dbReference>
<dbReference type="EC" id="2.4.2.14" evidence="7"/>
<dbReference type="InterPro" id="IPR029055">
    <property type="entry name" value="Ntn_hydrolases_N"/>
</dbReference>
<comment type="caution">
    <text evidence="13">The sequence shown here is derived from an EMBL/GenBank/DDBJ whole genome shotgun (WGS) entry which is preliminary data.</text>
</comment>
<dbReference type="InterPro" id="IPR005854">
    <property type="entry name" value="PurF"/>
</dbReference>
<dbReference type="PANTHER" id="PTHR11907">
    <property type="entry name" value="AMIDOPHOSPHORIBOSYLTRANSFERASE"/>
    <property type="match status" value="1"/>
</dbReference>
<dbReference type="SUPFAM" id="SSF56235">
    <property type="entry name" value="N-terminal nucleophile aminohydrolases (Ntn hydrolases)"/>
    <property type="match status" value="1"/>
</dbReference>
<comment type="catalytic activity">
    <reaction evidence="7 8">
        <text>5-phospho-beta-D-ribosylamine + L-glutamate + diphosphate = 5-phospho-alpha-D-ribose 1-diphosphate + L-glutamine + H2O</text>
        <dbReference type="Rhea" id="RHEA:14905"/>
        <dbReference type="ChEBI" id="CHEBI:15377"/>
        <dbReference type="ChEBI" id="CHEBI:29985"/>
        <dbReference type="ChEBI" id="CHEBI:33019"/>
        <dbReference type="ChEBI" id="CHEBI:58017"/>
        <dbReference type="ChEBI" id="CHEBI:58359"/>
        <dbReference type="ChEBI" id="CHEBI:58681"/>
        <dbReference type="EC" id="2.4.2.14"/>
    </reaction>
</comment>
<evidence type="ECO:0000256" key="1">
    <source>
        <dbReference type="ARBA" id="ARBA00005209"/>
    </source>
</evidence>
<dbReference type="Gene3D" id="3.60.20.10">
    <property type="entry name" value="Glutamine Phosphoribosylpyrophosphate, subunit 1, domain 1"/>
    <property type="match status" value="1"/>
</dbReference>
<evidence type="ECO:0000256" key="9">
    <source>
        <dbReference type="PIRSR" id="PIRSR000485-1"/>
    </source>
</evidence>
<dbReference type="Proteomes" id="UP000885771">
    <property type="component" value="Unassembled WGS sequence"/>
</dbReference>
<feature type="binding site" evidence="7 11">
    <location>
        <position position="246"/>
    </location>
    <ligand>
        <name>[4Fe-4S] cluster</name>
        <dbReference type="ChEBI" id="CHEBI:49883"/>
    </ligand>
</feature>
<evidence type="ECO:0000256" key="6">
    <source>
        <dbReference type="ARBA" id="ARBA00022962"/>
    </source>
</evidence>
<evidence type="ECO:0000256" key="3">
    <source>
        <dbReference type="ARBA" id="ARBA00022676"/>
    </source>
</evidence>
<dbReference type="InterPro" id="IPR017932">
    <property type="entry name" value="GATase_2_dom"/>
</dbReference>
<comment type="function">
    <text evidence="7">Catalyzes the formation of phosphoribosylamine from phosphoribosylpyrophosphate (PRPP) and glutamine.</text>
</comment>
<dbReference type="UniPathway" id="UPA00074">
    <property type="reaction ID" value="UER00124"/>
</dbReference>
<dbReference type="GO" id="GO:0006189">
    <property type="term" value="P:'de novo' IMP biosynthetic process"/>
    <property type="evidence" value="ECO:0007669"/>
    <property type="project" value="UniProtKB-UniRule"/>
</dbReference>
<keyword evidence="5 7" id="KW-0658">Purine biosynthesis</keyword>
<dbReference type="Gene3D" id="3.40.50.2020">
    <property type="match status" value="1"/>
</dbReference>
<feature type="active site" description="Nucleophile" evidence="7 9">
    <location>
        <position position="12"/>
    </location>
</feature>
<keyword evidence="7 11" id="KW-0408">Iron</keyword>
<accession>A0A7V5RQR5</accession>
<name>A0A7V5RQR5_CALAY</name>
<evidence type="ECO:0000256" key="2">
    <source>
        <dbReference type="ARBA" id="ARBA00010138"/>
    </source>
</evidence>
<comment type="pathway">
    <text evidence="1 7 8">Purine metabolism; IMP biosynthesis via de novo pathway; N(1)-(5-phospho-D-ribosyl)glycinamide from 5-phospho-alpha-D-ribose 1-diphosphate: step 1/2.</text>
</comment>
<evidence type="ECO:0000313" key="13">
    <source>
        <dbReference type="EMBL" id="HHM02881.1"/>
    </source>
</evidence>
<evidence type="ECO:0000256" key="10">
    <source>
        <dbReference type="PIRSR" id="PIRSR000485-2"/>
    </source>
</evidence>
<comment type="cofactor">
    <cofactor evidence="7 11">
        <name>[4Fe-4S] cluster</name>
        <dbReference type="ChEBI" id="CHEBI:49883"/>
    </cofactor>
    <text evidence="7 11">Binds 1 [4Fe-4S] cluster per subunit.</text>
</comment>
<dbReference type="GO" id="GO:0000287">
    <property type="term" value="F:magnesium ion binding"/>
    <property type="evidence" value="ECO:0007669"/>
    <property type="project" value="UniProtKB-UniRule"/>
</dbReference>
<feature type="binding site" evidence="7 10">
    <location>
        <position position="293"/>
    </location>
    <ligand>
        <name>Mg(2+)</name>
        <dbReference type="ChEBI" id="CHEBI:18420"/>
    </ligand>
</feature>
<evidence type="ECO:0000256" key="4">
    <source>
        <dbReference type="ARBA" id="ARBA00022679"/>
    </source>
</evidence>